<gene>
    <name evidence="3" type="ORF">E5676_scaffold1212G00150</name>
    <name evidence="2" type="ORF">E6C27_scaffold612G00100</name>
</gene>
<dbReference type="AlphaFoldDB" id="A0A5D3E0D4"/>
<feature type="transmembrane region" description="Helical" evidence="1">
    <location>
        <begin position="67"/>
        <end position="86"/>
    </location>
</feature>
<name>A0A5D3E0D4_CUCMM</name>
<dbReference type="Proteomes" id="UP000321947">
    <property type="component" value="Unassembled WGS sequence"/>
</dbReference>
<accession>A0A5D3E0D4</accession>
<evidence type="ECO:0000313" key="3">
    <source>
        <dbReference type="EMBL" id="TYK29254.1"/>
    </source>
</evidence>
<proteinExistence type="predicted"/>
<evidence type="ECO:0000313" key="4">
    <source>
        <dbReference type="Proteomes" id="UP000321393"/>
    </source>
</evidence>
<keyword evidence="1" id="KW-1133">Transmembrane helix</keyword>
<keyword evidence="1" id="KW-0472">Membrane</keyword>
<organism evidence="3 5">
    <name type="scientific">Cucumis melo var. makuwa</name>
    <name type="common">Oriental melon</name>
    <dbReference type="NCBI Taxonomy" id="1194695"/>
    <lineage>
        <taxon>Eukaryota</taxon>
        <taxon>Viridiplantae</taxon>
        <taxon>Streptophyta</taxon>
        <taxon>Embryophyta</taxon>
        <taxon>Tracheophyta</taxon>
        <taxon>Spermatophyta</taxon>
        <taxon>Magnoliopsida</taxon>
        <taxon>eudicotyledons</taxon>
        <taxon>Gunneridae</taxon>
        <taxon>Pentapetalae</taxon>
        <taxon>rosids</taxon>
        <taxon>fabids</taxon>
        <taxon>Cucurbitales</taxon>
        <taxon>Cucurbitaceae</taxon>
        <taxon>Benincaseae</taxon>
        <taxon>Cucumis</taxon>
    </lineage>
</organism>
<protein>
    <submittedName>
        <fullName evidence="3">Gamma-aminobutyrate transaminase POP2</fullName>
    </submittedName>
</protein>
<evidence type="ECO:0000313" key="5">
    <source>
        <dbReference type="Proteomes" id="UP000321947"/>
    </source>
</evidence>
<dbReference type="EMBL" id="SSTE01006553">
    <property type="protein sequence ID" value="KAA0059086.1"/>
    <property type="molecule type" value="Genomic_DNA"/>
</dbReference>
<reference evidence="4 5" key="1">
    <citation type="submission" date="2019-08" db="EMBL/GenBank/DDBJ databases">
        <title>Draft genome sequences of two oriental melons (Cucumis melo L. var makuwa).</title>
        <authorList>
            <person name="Kwon S.-Y."/>
        </authorList>
    </citation>
    <scope>NUCLEOTIDE SEQUENCE [LARGE SCALE GENOMIC DNA]</scope>
    <source>
        <strain evidence="5">cv. Chang Bougi</strain>
        <strain evidence="4">cv. SW 3</strain>
        <tissue evidence="3">Leaf</tissue>
    </source>
</reference>
<keyword evidence="1" id="KW-0812">Transmembrane</keyword>
<dbReference type="EMBL" id="SSTD01001747">
    <property type="protein sequence ID" value="TYK29254.1"/>
    <property type="molecule type" value="Genomic_DNA"/>
</dbReference>
<sequence length="205" mass="22991">MSVGNTLILDDIKGISRRFRAASGDPLFKCFSSVLHRIESERERENRETKIHRRPFRRRCRPSPPSSATLVMVAFFVLNLLLFGMVSRGAIMLSSYARNNFMETNAMFLEFEDNIDNIAGGSSSVGDNAEGSQPLSEDEICDQVLGKRPGYSKGLGWGLKPKACKTTSASSSSTSCPHSKKRLNYKLNLMKLWNELTCKIEMTKR</sequence>
<dbReference type="Proteomes" id="UP000321393">
    <property type="component" value="Unassembled WGS sequence"/>
</dbReference>
<evidence type="ECO:0000313" key="2">
    <source>
        <dbReference type="EMBL" id="KAA0059086.1"/>
    </source>
</evidence>
<comment type="caution">
    <text evidence="3">The sequence shown here is derived from an EMBL/GenBank/DDBJ whole genome shotgun (WGS) entry which is preliminary data.</text>
</comment>
<evidence type="ECO:0000256" key="1">
    <source>
        <dbReference type="SAM" id="Phobius"/>
    </source>
</evidence>